<dbReference type="Proteomes" id="UP000887581">
    <property type="component" value="Unplaced"/>
</dbReference>
<protein>
    <submittedName>
        <fullName evidence="2">Uncharacterized protein</fullName>
    </submittedName>
</protein>
<sequence length="370" mass="41770">MIRTASKGTKNKGVKSNRSNGLIRNIQLDVAEELRKQRREIERVDMALLFTEKMESNELEQDSKRSCKDPSLDNSYEFRGFREVHEELNQYMHLVQQLMNLRKGSHSDCTKNAYTADDLVGKAHNDYVNRIELDQNFTPNSTASSQQLTNSQMNHLAVIPTTTVHISPRLVDSVSKCCCGSSIYSKPKEVLVDARKSVQNQLVHSTSEPTSLMQLVQTSNLKPHPFLSQPGSDSHSLHAAVQTVLGSLKRTLPGFHATASAILKSDSADFVSAFAVALRRYDDRVRSQIKLLLEKYDSSVSSIRRSELVCEIDHLYKISRAASIKREQVFSFPFYLQLLDIIHGPYYQAVNCPPLRQMKILHTTFSSNPA</sequence>
<evidence type="ECO:0000313" key="2">
    <source>
        <dbReference type="WBParaSite" id="sdigi.contig153.g5319.t1"/>
    </source>
</evidence>
<proteinExistence type="predicted"/>
<accession>A0A915PKS3</accession>
<evidence type="ECO:0000313" key="1">
    <source>
        <dbReference type="Proteomes" id="UP000887581"/>
    </source>
</evidence>
<dbReference type="WBParaSite" id="sdigi.contig153.g5319.t1">
    <property type="protein sequence ID" value="sdigi.contig153.g5319.t1"/>
    <property type="gene ID" value="sdigi.contig153.g5319"/>
</dbReference>
<organism evidence="1 2">
    <name type="scientific">Setaria digitata</name>
    <dbReference type="NCBI Taxonomy" id="48799"/>
    <lineage>
        <taxon>Eukaryota</taxon>
        <taxon>Metazoa</taxon>
        <taxon>Ecdysozoa</taxon>
        <taxon>Nematoda</taxon>
        <taxon>Chromadorea</taxon>
        <taxon>Rhabditida</taxon>
        <taxon>Spirurina</taxon>
        <taxon>Spiruromorpha</taxon>
        <taxon>Filarioidea</taxon>
        <taxon>Setariidae</taxon>
        <taxon>Setaria</taxon>
    </lineage>
</organism>
<reference evidence="2" key="1">
    <citation type="submission" date="2022-11" db="UniProtKB">
        <authorList>
            <consortium name="WormBaseParasite"/>
        </authorList>
    </citation>
    <scope>IDENTIFICATION</scope>
</reference>
<keyword evidence="1" id="KW-1185">Reference proteome</keyword>
<name>A0A915PKS3_9BILA</name>
<dbReference type="AlphaFoldDB" id="A0A915PKS3"/>